<dbReference type="PANTHER" id="PTHR22939:SF129">
    <property type="entry name" value="SERINE PROTEASE HTRA2, MITOCHONDRIAL"/>
    <property type="match status" value="1"/>
</dbReference>
<dbReference type="SUPFAM" id="SSF50156">
    <property type="entry name" value="PDZ domain-like"/>
    <property type="match status" value="1"/>
</dbReference>
<comment type="function">
    <text evidence="14">Serine protease that shows proteolytic activity against a non-specific substrate beta-casein. Promotes or induces cell death either by direct binding to and inhibition of BIRC proteins (also called inhibitor of apoptosis proteins, IAPs), leading to an increase in caspase activity, or by a BIRC inhibition-independent, caspase-independent and serine protease activity-dependent mechanism. Can antagonize antiapoptotic activity of th/Diap1 by directly inducing the degradation of th/Diap1.</text>
</comment>
<evidence type="ECO:0000313" key="17">
    <source>
        <dbReference type="RefSeq" id="XP_017770547.1"/>
    </source>
</evidence>
<evidence type="ECO:0000313" key="16">
    <source>
        <dbReference type="Proteomes" id="UP000695000"/>
    </source>
</evidence>
<proteinExistence type="inferred from homology"/>
<keyword evidence="16" id="KW-1185">Reference proteome</keyword>
<evidence type="ECO:0000256" key="14">
    <source>
        <dbReference type="ARBA" id="ARBA00035606"/>
    </source>
</evidence>
<dbReference type="InterPro" id="IPR036034">
    <property type="entry name" value="PDZ_sf"/>
</dbReference>
<keyword evidence="11" id="KW-0809">Transit peptide</keyword>
<dbReference type="Pfam" id="PF13365">
    <property type="entry name" value="Trypsin_2"/>
    <property type="match status" value="1"/>
</dbReference>
<dbReference type="InterPro" id="IPR041489">
    <property type="entry name" value="PDZ_6"/>
</dbReference>
<dbReference type="Pfam" id="PF17820">
    <property type="entry name" value="PDZ_6"/>
    <property type="match status" value="1"/>
</dbReference>
<dbReference type="InterPro" id="IPR009003">
    <property type="entry name" value="Peptidase_S1_PA"/>
</dbReference>
<evidence type="ECO:0000256" key="2">
    <source>
        <dbReference type="ARBA" id="ARBA00004304"/>
    </source>
</evidence>
<dbReference type="GeneID" id="108558222"/>
<dbReference type="EC" id="3.4.21.108" evidence="5"/>
<dbReference type="RefSeq" id="XP_017770547.1">
    <property type="nucleotide sequence ID" value="XM_017915058.1"/>
</dbReference>
<organism evidence="16 17">
    <name type="scientific">Nicrophorus vespilloides</name>
    <name type="common">Boreal carrion beetle</name>
    <dbReference type="NCBI Taxonomy" id="110193"/>
    <lineage>
        <taxon>Eukaryota</taxon>
        <taxon>Metazoa</taxon>
        <taxon>Ecdysozoa</taxon>
        <taxon>Arthropoda</taxon>
        <taxon>Hexapoda</taxon>
        <taxon>Insecta</taxon>
        <taxon>Pterygota</taxon>
        <taxon>Neoptera</taxon>
        <taxon>Endopterygota</taxon>
        <taxon>Coleoptera</taxon>
        <taxon>Polyphaga</taxon>
        <taxon>Staphyliniformia</taxon>
        <taxon>Silphidae</taxon>
        <taxon>Nicrophorinae</taxon>
        <taxon>Nicrophorus</taxon>
    </lineage>
</organism>
<dbReference type="SUPFAM" id="SSF50494">
    <property type="entry name" value="Trypsin-like serine proteases"/>
    <property type="match status" value="1"/>
</dbReference>
<reference evidence="17" key="1">
    <citation type="submission" date="2025-08" db="UniProtKB">
        <authorList>
            <consortium name="RefSeq"/>
        </authorList>
    </citation>
    <scope>IDENTIFICATION</scope>
    <source>
        <tissue evidence="17">Whole Larva</tissue>
    </source>
</reference>
<comment type="catalytic activity">
    <reaction evidence="1">
        <text>Cleavage of non-polar aliphatic amino-acids at the P1 position, with a preference for Val, Ile and Met. At the P2 and P3 positions, Arg is selected most strongly with a secondary preference for other hydrophilic residues.</text>
        <dbReference type="EC" id="3.4.21.108"/>
    </reaction>
</comment>
<dbReference type="PROSITE" id="PS50106">
    <property type="entry name" value="PDZ"/>
    <property type="match status" value="1"/>
</dbReference>
<keyword evidence="7" id="KW-0645">Protease</keyword>
<evidence type="ECO:0000256" key="1">
    <source>
        <dbReference type="ARBA" id="ARBA00001760"/>
    </source>
</evidence>
<keyword evidence="9" id="KW-0378">Hydrolase</keyword>
<dbReference type="PRINTS" id="PR00834">
    <property type="entry name" value="PROTEASES2C"/>
</dbReference>
<dbReference type="SMART" id="SM00228">
    <property type="entry name" value="PDZ"/>
    <property type="match status" value="1"/>
</dbReference>
<keyword evidence="10" id="KW-0720">Serine protease</keyword>
<evidence type="ECO:0000256" key="8">
    <source>
        <dbReference type="ARBA" id="ARBA00022703"/>
    </source>
</evidence>
<sequence>MNFVTRRLCTPKIVRAAKCQHLKPSVMSTAAVAVNQSQSRDSSLLDNLKYLMLLGSGYLVYQYLGFGTKVDAATPVKNRRSQHNFIADVVEESAPSVVYIEIKDATRKEFFTGQSITISNGSGFIIAEDGLILTNAHVVASKPNTNVIVKLLNGNIYQGAIESVDMHSDLATVRINANNLPAMKLGNSSDLRPGEFVVAIGSPLALSNTVTSGVISSTHRGSDELGMRGKDMVYIQTDAAINFGNSGGPLVNLDGEAIGVNSMKVTSGISFAIPIDYVKAFLLQSSSVKKQVLPAAKRYMGITMLTLTPQIVNEMRQRDQYFPATIKEGVLVWKVIYGSPADVGGLKPGDIVVSINKKAITKANDVYDILESRDNYKLLMTIIRSGVYQELVIVPQDT</sequence>
<comment type="subcellular location">
    <subcellularLocation>
        <location evidence="3">Mitochondrion intermembrane space</location>
        <topology evidence="3">Single-pass membrane protein</topology>
    </subcellularLocation>
    <subcellularLocation>
        <location evidence="2">Mitochondrion membrane</location>
        <topology evidence="2">Single-pass membrane protein</topology>
    </subcellularLocation>
</comment>
<evidence type="ECO:0000256" key="10">
    <source>
        <dbReference type="ARBA" id="ARBA00022825"/>
    </source>
</evidence>
<keyword evidence="8" id="KW-0053">Apoptosis</keyword>
<dbReference type="PANTHER" id="PTHR22939">
    <property type="entry name" value="SERINE PROTEASE FAMILY S1C HTRA-RELATED"/>
    <property type="match status" value="1"/>
</dbReference>
<evidence type="ECO:0000256" key="11">
    <source>
        <dbReference type="ARBA" id="ARBA00022946"/>
    </source>
</evidence>
<evidence type="ECO:0000256" key="6">
    <source>
        <dbReference type="ARBA" id="ARBA00016929"/>
    </source>
</evidence>
<evidence type="ECO:0000256" key="5">
    <source>
        <dbReference type="ARBA" id="ARBA00013033"/>
    </source>
</evidence>
<evidence type="ECO:0000256" key="7">
    <source>
        <dbReference type="ARBA" id="ARBA00022670"/>
    </source>
</evidence>
<gene>
    <name evidence="17" type="primary">LOC108558222</name>
</gene>
<keyword evidence="12" id="KW-0865">Zymogen</keyword>
<name>A0ABM1M7J7_NICVS</name>
<comment type="similarity">
    <text evidence="4">Belongs to the peptidase S1C family.</text>
</comment>
<dbReference type="InterPro" id="IPR001478">
    <property type="entry name" value="PDZ"/>
</dbReference>
<evidence type="ECO:0000256" key="13">
    <source>
        <dbReference type="ARBA" id="ARBA00029644"/>
    </source>
</evidence>
<dbReference type="InterPro" id="IPR001940">
    <property type="entry name" value="Peptidase_S1C"/>
</dbReference>
<protein>
    <recommendedName>
        <fullName evidence="6">Serine protease HTRA2, mitochondrial</fullName>
        <ecNumber evidence="5">3.4.21.108</ecNumber>
    </recommendedName>
    <alternativeName>
        <fullName evidence="13">High temperature requirement protein A2</fullName>
    </alternativeName>
</protein>
<dbReference type="Gene3D" id="2.40.10.120">
    <property type="match status" value="1"/>
</dbReference>
<evidence type="ECO:0000256" key="3">
    <source>
        <dbReference type="ARBA" id="ARBA00004375"/>
    </source>
</evidence>
<evidence type="ECO:0000259" key="15">
    <source>
        <dbReference type="PROSITE" id="PS50106"/>
    </source>
</evidence>
<dbReference type="Gene3D" id="2.30.42.10">
    <property type="match status" value="1"/>
</dbReference>
<accession>A0ABM1M7J7</accession>
<feature type="domain" description="PDZ" evidence="15">
    <location>
        <begin position="311"/>
        <end position="360"/>
    </location>
</feature>
<evidence type="ECO:0000256" key="4">
    <source>
        <dbReference type="ARBA" id="ARBA00010541"/>
    </source>
</evidence>
<dbReference type="Proteomes" id="UP000695000">
    <property type="component" value="Unplaced"/>
</dbReference>
<evidence type="ECO:0000256" key="12">
    <source>
        <dbReference type="ARBA" id="ARBA00023145"/>
    </source>
</evidence>
<evidence type="ECO:0000256" key="9">
    <source>
        <dbReference type="ARBA" id="ARBA00022801"/>
    </source>
</evidence>